<accession>G0VGY6</accession>
<evidence type="ECO:0000313" key="3">
    <source>
        <dbReference type="Proteomes" id="UP000001640"/>
    </source>
</evidence>
<sequence length="326" mass="38396">MTDVPTRLQKLTNLTREVTTLKKNQNVNDNSNTAADGEIARTPPIKDSSSILLSPLVFGYITAANFHQYDIDWTKFDTASYLNERLEEPRLEKFMDQIETFKFKEWQHYSSTCNIDFLKWYLSFESKMRLLNMATFLFDEKFDSKERNPLEVIESKFICYNILLSLFPKYYGEIPSDCSKLFDKIIYRYLPGQKYELARDLVEELTISPTSDIDLIIQTYKMGNALRKLGDLELINEQDFCHTVMIKALRSLDGSFSAAYREWKENMKEFNLEKVVELIRPYIDDVPDYTVGHRMGQVGNFKRSKGNNRRGKRFRSQHYNSNDYYT</sequence>
<proteinExistence type="predicted"/>
<dbReference type="GeneID" id="96904405"/>
<feature type="compositionally biased region" description="Basic residues" evidence="1">
    <location>
        <begin position="302"/>
        <end position="316"/>
    </location>
</feature>
<dbReference type="KEGG" id="ncs:NCAS_0F02730"/>
<dbReference type="Proteomes" id="UP000001640">
    <property type="component" value="Chromosome 6"/>
</dbReference>
<evidence type="ECO:0000256" key="1">
    <source>
        <dbReference type="SAM" id="MobiDB-lite"/>
    </source>
</evidence>
<dbReference type="InParanoid" id="G0VGY6"/>
<evidence type="ECO:0000313" key="2">
    <source>
        <dbReference type="EMBL" id="CCC70757.1"/>
    </source>
</evidence>
<feature type="region of interest" description="Disordered" evidence="1">
    <location>
        <begin position="297"/>
        <end position="326"/>
    </location>
</feature>
<organism evidence="2 3">
    <name type="scientific">Naumovozyma castellii</name>
    <name type="common">Yeast</name>
    <name type="synonym">Saccharomyces castellii</name>
    <dbReference type="NCBI Taxonomy" id="27288"/>
    <lineage>
        <taxon>Eukaryota</taxon>
        <taxon>Fungi</taxon>
        <taxon>Dikarya</taxon>
        <taxon>Ascomycota</taxon>
        <taxon>Saccharomycotina</taxon>
        <taxon>Saccharomycetes</taxon>
        <taxon>Saccharomycetales</taxon>
        <taxon>Saccharomycetaceae</taxon>
        <taxon>Naumovozyma</taxon>
    </lineage>
</organism>
<dbReference type="eggNOG" id="ENOG502T0T7">
    <property type="taxonomic scope" value="Eukaryota"/>
</dbReference>
<dbReference type="RefSeq" id="XP_003677112.1">
    <property type="nucleotide sequence ID" value="XM_003677064.1"/>
</dbReference>
<keyword evidence="3" id="KW-1185">Reference proteome</keyword>
<dbReference type="AlphaFoldDB" id="G0VGY6"/>
<dbReference type="EMBL" id="HE576757">
    <property type="protein sequence ID" value="CCC70757.1"/>
    <property type="molecule type" value="Genomic_DNA"/>
</dbReference>
<reference key="2">
    <citation type="submission" date="2011-08" db="EMBL/GenBank/DDBJ databases">
        <title>Genome sequence of Naumovozyma castellii.</title>
        <authorList>
            <person name="Gordon J.L."/>
            <person name="Armisen D."/>
            <person name="Proux-Wera E."/>
            <person name="OhEigeartaigh S.S."/>
            <person name="Byrne K.P."/>
            <person name="Wolfe K.H."/>
        </authorList>
    </citation>
    <scope>NUCLEOTIDE SEQUENCE</scope>
    <source>
        <strain>Type strain:CBS 4309</strain>
    </source>
</reference>
<name>G0VGY6_NAUCA</name>
<feature type="compositionally biased region" description="Polar residues" evidence="1">
    <location>
        <begin position="317"/>
        <end position="326"/>
    </location>
</feature>
<protein>
    <submittedName>
        <fullName evidence="2">Uncharacterized protein</fullName>
    </submittedName>
</protein>
<dbReference type="HOGENOM" id="CLU_852817_0_0_1"/>
<gene>
    <name evidence="2" type="primary">NCAS0F02730</name>
    <name evidence="2" type="ordered locus">NCAS_0F02730</name>
</gene>
<reference evidence="2 3" key="1">
    <citation type="journal article" date="2011" name="Proc. Natl. Acad. Sci. U.S.A.">
        <title>Evolutionary erosion of yeast sex chromosomes by mating-type switching accidents.</title>
        <authorList>
            <person name="Gordon J.L."/>
            <person name="Armisen D."/>
            <person name="Proux-Wera E."/>
            <person name="Oheigeartaigh S.S."/>
            <person name="Byrne K.P."/>
            <person name="Wolfe K.H."/>
        </authorList>
    </citation>
    <scope>NUCLEOTIDE SEQUENCE [LARGE SCALE GENOMIC DNA]</scope>
    <source>
        <strain evidence="3">ATCC 76901 / BCRC 22586 / CBS 4309 / NBRC 1992 / NRRL Y-12630</strain>
    </source>
</reference>